<dbReference type="Proteomes" id="UP001054945">
    <property type="component" value="Unassembled WGS sequence"/>
</dbReference>
<proteinExistence type="predicted"/>
<keyword evidence="2" id="KW-0472">Membrane</keyword>
<feature type="compositionally biased region" description="Basic and acidic residues" evidence="1">
    <location>
        <begin position="63"/>
        <end position="80"/>
    </location>
</feature>
<protein>
    <submittedName>
        <fullName evidence="3">Uncharacterized protein</fullName>
    </submittedName>
</protein>
<gene>
    <name evidence="3" type="ORF">CEXT_157841</name>
</gene>
<keyword evidence="4" id="KW-1185">Reference proteome</keyword>
<dbReference type="EMBL" id="BPLR01000866">
    <property type="protein sequence ID" value="GIY97987.1"/>
    <property type="molecule type" value="Genomic_DNA"/>
</dbReference>
<reference evidence="3 4" key="1">
    <citation type="submission" date="2021-06" db="EMBL/GenBank/DDBJ databases">
        <title>Caerostris extrusa draft genome.</title>
        <authorList>
            <person name="Kono N."/>
            <person name="Arakawa K."/>
        </authorList>
    </citation>
    <scope>NUCLEOTIDE SEQUENCE [LARGE SCALE GENOMIC DNA]</scope>
</reference>
<dbReference type="AlphaFoldDB" id="A0AAV4XS31"/>
<accession>A0AAV4XS31</accession>
<feature type="transmembrane region" description="Helical" evidence="2">
    <location>
        <begin position="12"/>
        <end position="30"/>
    </location>
</feature>
<comment type="caution">
    <text evidence="3">The sequence shown here is derived from an EMBL/GenBank/DDBJ whole genome shotgun (WGS) entry which is preliminary data.</text>
</comment>
<name>A0AAV4XS31_CAEEX</name>
<evidence type="ECO:0000256" key="2">
    <source>
        <dbReference type="SAM" id="Phobius"/>
    </source>
</evidence>
<evidence type="ECO:0000313" key="3">
    <source>
        <dbReference type="EMBL" id="GIY97987.1"/>
    </source>
</evidence>
<feature type="region of interest" description="Disordered" evidence="1">
    <location>
        <begin position="47"/>
        <end position="94"/>
    </location>
</feature>
<sequence length="94" mass="10651">MGIIPKPESFPHNWMLVVNCSMPFLSLFLFKRERRGLIITILLSKKRKERGRGGKKGGGRKKVSLETDFSERRPLRKGDSIGKGSRIISGNESH</sequence>
<organism evidence="3 4">
    <name type="scientific">Caerostris extrusa</name>
    <name type="common">Bark spider</name>
    <name type="synonym">Caerostris bankana</name>
    <dbReference type="NCBI Taxonomy" id="172846"/>
    <lineage>
        <taxon>Eukaryota</taxon>
        <taxon>Metazoa</taxon>
        <taxon>Ecdysozoa</taxon>
        <taxon>Arthropoda</taxon>
        <taxon>Chelicerata</taxon>
        <taxon>Arachnida</taxon>
        <taxon>Araneae</taxon>
        <taxon>Araneomorphae</taxon>
        <taxon>Entelegynae</taxon>
        <taxon>Araneoidea</taxon>
        <taxon>Araneidae</taxon>
        <taxon>Caerostris</taxon>
    </lineage>
</organism>
<evidence type="ECO:0000313" key="4">
    <source>
        <dbReference type="Proteomes" id="UP001054945"/>
    </source>
</evidence>
<feature type="compositionally biased region" description="Basic residues" evidence="1">
    <location>
        <begin position="47"/>
        <end position="62"/>
    </location>
</feature>
<keyword evidence="2" id="KW-1133">Transmembrane helix</keyword>
<evidence type="ECO:0000256" key="1">
    <source>
        <dbReference type="SAM" id="MobiDB-lite"/>
    </source>
</evidence>
<keyword evidence="2" id="KW-0812">Transmembrane</keyword>